<feature type="transmembrane region" description="Helical" evidence="1">
    <location>
        <begin position="53"/>
        <end position="72"/>
    </location>
</feature>
<accession>A0AAU8DT41</accession>
<keyword evidence="1" id="KW-0812">Transmembrane</keyword>
<gene>
    <name evidence="2" type="ORF">ABLG96_07855</name>
</gene>
<proteinExistence type="predicted"/>
<evidence type="ECO:0000313" key="2">
    <source>
        <dbReference type="EMBL" id="XCG65198.1"/>
    </source>
</evidence>
<sequence>MPWTSVIVAVLAWVGVVLGKFVGAGAGTYPWLIPAAAVVALVAVAVPGAHRNASACTASVLALVTGIGLLGLA</sequence>
<name>A0AAU8DT41_9ACTN</name>
<dbReference type="RefSeq" id="WP_353650808.1">
    <property type="nucleotide sequence ID" value="NZ_CP159218.1"/>
</dbReference>
<protein>
    <submittedName>
        <fullName evidence="2">Uncharacterized protein</fullName>
    </submittedName>
</protein>
<keyword evidence="1" id="KW-1133">Transmembrane helix</keyword>
<reference evidence="2" key="1">
    <citation type="submission" date="2024-05" db="EMBL/GenBank/DDBJ databases">
        <authorList>
            <person name="Cai S.Y."/>
            <person name="Jin L.M."/>
            <person name="Li H.R."/>
        </authorList>
    </citation>
    <scope>NUCLEOTIDE SEQUENCE</scope>
    <source>
        <strain evidence="2">A5-74</strain>
    </source>
</reference>
<dbReference type="EMBL" id="CP159218">
    <property type="protein sequence ID" value="XCG65198.1"/>
    <property type="molecule type" value="Genomic_DNA"/>
</dbReference>
<organism evidence="2">
    <name type="scientific">Nakamurella sp. A5-74</name>
    <dbReference type="NCBI Taxonomy" id="3158264"/>
    <lineage>
        <taxon>Bacteria</taxon>
        <taxon>Bacillati</taxon>
        <taxon>Actinomycetota</taxon>
        <taxon>Actinomycetes</taxon>
        <taxon>Nakamurellales</taxon>
        <taxon>Nakamurellaceae</taxon>
        <taxon>Nakamurella</taxon>
    </lineage>
</organism>
<dbReference type="AlphaFoldDB" id="A0AAU8DT41"/>
<keyword evidence="1" id="KW-0472">Membrane</keyword>
<evidence type="ECO:0000256" key="1">
    <source>
        <dbReference type="SAM" id="Phobius"/>
    </source>
</evidence>
<feature type="transmembrane region" description="Helical" evidence="1">
    <location>
        <begin position="29"/>
        <end position="46"/>
    </location>
</feature>